<feature type="transmembrane region" description="Helical" evidence="2">
    <location>
        <begin position="280"/>
        <end position="297"/>
    </location>
</feature>
<feature type="compositionally biased region" description="Basic and acidic residues" evidence="1">
    <location>
        <begin position="117"/>
        <end position="136"/>
    </location>
</feature>
<evidence type="ECO:0008006" key="5">
    <source>
        <dbReference type="Google" id="ProtNLM"/>
    </source>
</evidence>
<feature type="compositionally biased region" description="Low complexity" evidence="1">
    <location>
        <begin position="101"/>
        <end position="111"/>
    </location>
</feature>
<organism evidence="3 4">
    <name type="scientific">Sphagnum jensenii</name>
    <dbReference type="NCBI Taxonomy" id="128206"/>
    <lineage>
        <taxon>Eukaryota</taxon>
        <taxon>Viridiplantae</taxon>
        <taxon>Streptophyta</taxon>
        <taxon>Embryophyta</taxon>
        <taxon>Bryophyta</taxon>
        <taxon>Sphagnophytina</taxon>
        <taxon>Sphagnopsida</taxon>
        <taxon>Sphagnales</taxon>
        <taxon>Sphagnaceae</taxon>
        <taxon>Sphagnum</taxon>
    </lineage>
</organism>
<evidence type="ECO:0000256" key="2">
    <source>
        <dbReference type="SAM" id="Phobius"/>
    </source>
</evidence>
<reference evidence="3" key="1">
    <citation type="submission" date="2024-02" db="EMBL/GenBank/DDBJ databases">
        <authorList>
            <consortium name="ELIXIR-Norway"/>
            <consortium name="Elixir Norway"/>
        </authorList>
    </citation>
    <scope>NUCLEOTIDE SEQUENCE</scope>
</reference>
<feature type="transmembrane region" description="Helical" evidence="2">
    <location>
        <begin position="141"/>
        <end position="158"/>
    </location>
</feature>
<sequence length="352" mass="38248">MQVVGGGGVTSVFSLPPVAASFRQSSPPPTPTTPSPCSVPPRLLLRLLPPRPAWASSSILHLRCNKKIPLRICCRGQELPSPRRRTRTTTTIGGPELPQTSSSSSSSASSSGLQDLDNWKGDGEGERGFEGERDTSDGEELFQLYGVAPLVLVYSAIAEAGSGGYSQASYYTSLGLFLLSLPGVWSLVKRSTKSKVVKKTFLVQGSTMEQGKSPRQIAAEISSFFTRNNFLVTGRGDTITFEGMMMPSRGQAAFLTFCSLVSLACLGLVLSIAVPDIGEKWYLLTIFSPLAGVYYWTRASRKEQIQVKIIVADDESSTDVIVQGDDEQIDRLRRELSLMEKGMVYVKGLFEQ</sequence>
<evidence type="ECO:0000256" key="1">
    <source>
        <dbReference type="SAM" id="MobiDB-lite"/>
    </source>
</evidence>
<name>A0ABP0XFJ0_9BRYO</name>
<keyword evidence="4" id="KW-1185">Reference proteome</keyword>
<proteinExistence type="predicted"/>
<feature type="transmembrane region" description="Helical" evidence="2">
    <location>
        <begin position="252"/>
        <end position="274"/>
    </location>
</feature>
<keyword evidence="2" id="KW-1133">Transmembrane helix</keyword>
<dbReference type="PANTHER" id="PTHR35302:SF1">
    <property type="entry name" value="PROTEIN COFACTOR ASSEMBLY OF COMPLEX C SUBUNIT B CCB1, CHLOROPLASTIC"/>
    <property type="match status" value="1"/>
</dbReference>
<feature type="region of interest" description="Disordered" evidence="1">
    <location>
        <begin position="79"/>
        <end position="136"/>
    </location>
</feature>
<protein>
    <recommendedName>
        <fullName evidence="5">Cofactor assembly of complex C subunit B</fullName>
    </recommendedName>
</protein>
<dbReference type="PANTHER" id="PTHR35302">
    <property type="match status" value="1"/>
</dbReference>
<feature type="transmembrane region" description="Helical" evidence="2">
    <location>
        <begin position="170"/>
        <end position="188"/>
    </location>
</feature>
<dbReference type="Pfam" id="PF12046">
    <property type="entry name" value="CCB1"/>
    <property type="match status" value="1"/>
</dbReference>
<accession>A0ABP0XFJ0</accession>
<keyword evidence="2" id="KW-0812">Transmembrane</keyword>
<dbReference type="Proteomes" id="UP001497444">
    <property type="component" value="Chromosome 8"/>
</dbReference>
<keyword evidence="2" id="KW-0472">Membrane</keyword>
<evidence type="ECO:0000313" key="4">
    <source>
        <dbReference type="Proteomes" id="UP001497444"/>
    </source>
</evidence>
<dbReference type="EMBL" id="OZ020103">
    <property type="protein sequence ID" value="CAK9277290.1"/>
    <property type="molecule type" value="Genomic_DNA"/>
</dbReference>
<gene>
    <name evidence="3" type="ORF">CSSPJE1EN1_LOCUS22768</name>
</gene>
<evidence type="ECO:0000313" key="3">
    <source>
        <dbReference type="EMBL" id="CAK9277290.1"/>
    </source>
</evidence>
<dbReference type="InterPro" id="IPR021919">
    <property type="entry name" value="CCB1"/>
</dbReference>